<comment type="caution">
    <text evidence="2">The sequence shown here is derived from an EMBL/GenBank/DDBJ whole genome shotgun (WGS) entry which is preliminary data.</text>
</comment>
<dbReference type="EMBL" id="BMNI01000016">
    <property type="protein sequence ID" value="GGO94040.1"/>
    <property type="molecule type" value="Genomic_DNA"/>
</dbReference>
<evidence type="ECO:0000313" key="3">
    <source>
        <dbReference type="Proteomes" id="UP000655410"/>
    </source>
</evidence>
<dbReference type="Proteomes" id="UP000655410">
    <property type="component" value="Unassembled WGS sequence"/>
</dbReference>
<dbReference type="RefSeq" id="WP_188785299.1">
    <property type="nucleotide sequence ID" value="NZ_BMNI01000016.1"/>
</dbReference>
<dbReference type="InterPro" id="IPR032584">
    <property type="entry name" value="DUF4913"/>
</dbReference>
<accession>A0ABQ2NEZ1</accession>
<reference evidence="3" key="1">
    <citation type="journal article" date="2019" name="Int. J. Syst. Evol. Microbiol.">
        <title>The Global Catalogue of Microorganisms (GCM) 10K type strain sequencing project: providing services to taxonomists for standard genome sequencing and annotation.</title>
        <authorList>
            <consortium name="The Broad Institute Genomics Platform"/>
            <consortium name="The Broad Institute Genome Sequencing Center for Infectious Disease"/>
            <person name="Wu L."/>
            <person name="Ma J."/>
        </authorList>
    </citation>
    <scope>NUCLEOTIDE SEQUENCE [LARGE SCALE GENOMIC DNA]</scope>
    <source>
        <strain evidence="3">CGMCC 4.7371</strain>
    </source>
</reference>
<feature type="region of interest" description="Disordered" evidence="1">
    <location>
        <begin position="112"/>
        <end position="138"/>
    </location>
</feature>
<evidence type="ECO:0000256" key="1">
    <source>
        <dbReference type="SAM" id="MobiDB-lite"/>
    </source>
</evidence>
<protein>
    <recommendedName>
        <fullName evidence="4">DUF4913 domain-containing protein</fullName>
    </recommendedName>
</protein>
<evidence type="ECO:0008006" key="4">
    <source>
        <dbReference type="Google" id="ProtNLM"/>
    </source>
</evidence>
<gene>
    <name evidence="2" type="ORF">GCM10011584_34140</name>
</gene>
<sequence length="138" mass="15805">MSELAGWDVEPEDAPAPRVEEEPALYYGSVDEFVREFIVPTYRRKIGAGGSAQRWIATWWEHPEAVVRLTAIWRAWEALRLDPATGMSVWLRDHADYHLGVLFSDYGPFGDSEETSKRGMPLPYEAPPPELFPDEREL</sequence>
<proteinExistence type="predicted"/>
<organism evidence="2 3">
    <name type="scientific">Nocardioides phosphati</name>
    <dbReference type="NCBI Taxonomy" id="1867775"/>
    <lineage>
        <taxon>Bacteria</taxon>
        <taxon>Bacillati</taxon>
        <taxon>Actinomycetota</taxon>
        <taxon>Actinomycetes</taxon>
        <taxon>Propionibacteriales</taxon>
        <taxon>Nocardioidaceae</taxon>
        <taxon>Nocardioides</taxon>
    </lineage>
</organism>
<name>A0ABQ2NEZ1_9ACTN</name>
<evidence type="ECO:0000313" key="2">
    <source>
        <dbReference type="EMBL" id="GGO94040.1"/>
    </source>
</evidence>
<dbReference type="Pfam" id="PF16259">
    <property type="entry name" value="DUF4913"/>
    <property type="match status" value="1"/>
</dbReference>
<keyword evidence="3" id="KW-1185">Reference proteome</keyword>